<dbReference type="Proteomes" id="UP000005291">
    <property type="component" value="Unassembled WGS sequence"/>
</dbReference>
<dbReference type="HOGENOM" id="CLU_005049_6_1_3"/>
<accession>I4HTS0</accession>
<dbReference type="InterPro" id="IPR018712">
    <property type="entry name" value="Tle1-like_cat"/>
</dbReference>
<dbReference type="AlphaFoldDB" id="I4HTS0"/>
<dbReference type="RefSeq" id="WP_002794156.1">
    <property type="nucleotide sequence ID" value="NZ_HE973594.1"/>
</dbReference>
<sequence length="370" mass="41861">MKSRLIVCCDGTWQDLGQAYPTNVVKMVQAITPLDDNKGNPIRQIIYYDEGIGTKQSNTEVTDALIKITGGALGIGMDHKIEDAYRFLCLNYQPEDEIYLFGFSRGAYTVRCLAGLIYNCGLLYREFIRQIPKAYEIYRDKQDPNNAPNGKNAIDFRNQYGRRVPIKALCCWDTVASLGIPDIVHSLHLDEKFNERYRFYDSTINPTIEKAFHAVAIDEIRKVFDVTLMRPHSTHIRQQKEQVVQVWFPGGHGCVGGGSQEESGLSDGALLWMMEQVEALGLALDKSYIQHEVHPNCSARFDNTSKWPFNVAGTAPRQFEGDVSNLHESVKNRWTDPNNVNPPYEPAIPGIQMMLEKELGALRKKEIVSV</sequence>
<protein>
    <recommendedName>
        <fullName evidence="1">T6SS Phospholipase effector Tle1-like catalytic domain-containing protein</fullName>
    </recommendedName>
</protein>
<evidence type="ECO:0000259" key="1">
    <source>
        <dbReference type="Pfam" id="PF09994"/>
    </source>
</evidence>
<name>I4HTS0_MICAE</name>
<dbReference type="EMBL" id="CAIN01000200">
    <property type="protein sequence ID" value="CCI25444.1"/>
    <property type="molecule type" value="Genomic_DNA"/>
</dbReference>
<feature type="domain" description="T6SS Phospholipase effector Tle1-like catalytic" evidence="1">
    <location>
        <begin position="4"/>
        <end position="276"/>
    </location>
</feature>
<dbReference type="PANTHER" id="PTHR33840">
    <property type="match status" value="1"/>
</dbReference>
<evidence type="ECO:0000313" key="3">
    <source>
        <dbReference type="Proteomes" id="UP000005291"/>
    </source>
</evidence>
<dbReference type="Pfam" id="PF09994">
    <property type="entry name" value="T6SS_Tle1-like_cat"/>
    <property type="match status" value="1"/>
</dbReference>
<comment type="caution">
    <text evidence="2">The sequence shown here is derived from an EMBL/GenBank/DDBJ whole genome shotgun (WGS) entry which is preliminary data.</text>
</comment>
<gene>
    <name evidence="2" type="ORF">MICAG_2790034</name>
</gene>
<proteinExistence type="predicted"/>
<evidence type="ECO:0000313" key="2">
    <source>
        <dbReference type="EMBL" id="CCI25444.1"/>
    </source>
</evidence>
<reference evidence="2 3" key="1">
    <citation type="submission" date="2012-04" db="EMBL/GenBank/DDBJ databases">
        <authorList>
            <person name="Genoscope - CEA"/>
        </authorList>
    </citation>
    <scope>NUCLEOTIDE SEQUENCE [LARGE SCALE GENOMIC DNA]</scope>
    <source>
        <strain evidence="2 3">9808</strain>
    </source>
</reference>
<dbReference type="PANTHER" id="PTHR33840:SF1">
    <property type="entry name" value="TLE1 PHOSPHOLIPASE DOMAIN-CONTAINING PROTEIN"/>
    <property type="match status" value="1"/>
</dbReference>
<organism evidence="2 3">
    <name type="scientific">Microcystis aeruginosa PCC 9808</name>
    <dbReference type="NCBI Taxonomy" id="1160284"/>
    <lineage>
        <taxon>Bacteria</taxon>
        <taxon>Bacillati</taxon>
        <taxon>Cyanobacteriota</taxon>
        <taxon>Cyanophyceae</taxon>
        <taxon>Oscillatoriophycideae</taxon>
        <taxon>Chroococcales</taxon>
        <taxon>Microcystaceae</taxon>
        <taxon>Microcystis</taxon>
    </lineage>
</organism>